<dbReference type="OrthoDB" id="1651016at2"/>
<dbReference type="RefSeq" id="WP_133580776.1">
    <property type="nucleotide sequence ID" value="NZ_SNYJ01000009.1"/>
</dbReference>
<gene>
    <name evidence="2" type="ORF">EV213_10994</name>
</gene>
<name>A0A4R6U2V8_9BACI</name>
<proteinExistence type="predicted"/>
<dbReference type="AlphaFoldDB" id="A0A4R6U2V8"/>
<sequence>MFPYDGAFALVSIVVHLVCFAVTWWALQCLKLDAWFKSGKSTQIRVLFVLLTICIGAGVASFLMDYYLWSSVFSEGF</sequence>
<keyword evidence="3" id="KW-1185">Reference proteome</keyword>
<keyword evidence="1" id="KW-0812">Transmembrane</keyword>
<comment type="caution">
    <text evidence="2">The sequence shown here is derived from an EMBL/GenBank/DDBJ whole genome shotgun (WGS) entry which is preliminary data.</text>
</comment>
<organism evidence="2 3">
    <name type="scientific">Aureibacillus halotolerans</name>
    <dbReference type="NCBI Taxonomy" id="1508390"/>
    <lineage>
        <taxon>Bacteria</taxon>
        <taxon>Bacillati</taxon>
        <taxon>Bacillota</taxon>
        <taxon>Bacilli</taxon>
        <taxon>Bacillales</taxon>
        <taxon>Bacillaceae</taxon>
        <taxon>Aureibacillus</taxon>
    </lineage>
</organism>
<protein>
    <submittedName>
        <fullName evidence="2">Putative integral membrane protein (TIGR02327 family)</fullName>
    </submittedName>
</protein>
<dbReference type="Pfam" id="PF06612">
    <property type="entry name" value="DUF1146"/>
    <property type="match status" value="1"/>
</dbReference>
<reference evidence="2 3" key="1">
    <citation type="submission" date="2019-03" db="EMBL/GenBank/DDBJ databases">
        <title>Genomic Encyclopedia of Type Strains, Phase IV (KMG-IV): sequencing the most valuable type-strain genomes for metagenomic binning, comparative biology and taxonomic classification.</title>
        <authorList>
            <person name="Goeker M."/>
        </authorList>
    </citation>
    <scope>NUCLEOTIDE SEQUENCE [LARGE SCALE GENOMIC DNA]</scope>
    <source>
        <strain evidence="2 3">DSM 28697</strain>
    </source>
</reference>
<dbReference type="NCBIfam" id="TIGR02327">
    <property type="entry name" value="int_mem_ywzB"/>
    <property type="match status" value="1"/>
</dbReference>
<dbReference type="EMBL" id="SNYJ01000009">
    <property type="protein sequence ID" value="TDQ38725.1"/>
    <property type="molecule type" value="Genomic_DNA"/>
</dbReference>
<feature type="transmembrane region" description="Helical" evidence="1">
    <location>
        <begin position="47"/>
        <end position="69"/>
    </location>
</feature>
<dbReference type="Proteomes" id="UP000295632">
    <property type="component" value="Unassembled WGS sequence"/>
</dbReference>
<dbReference type="InterPro" id="IPR009526">
    <property type="entry name" value="DUF1146"/>
</dbReference>
<feature type="transmembrane region" description="Helical" evidence="1">
    <location>
        <begin position="6"/>
        <end position="27"/>
    </location>
</feature>
<evidence type="ECO:0000313" key="3">
    <source>
        <dbReference type="Proteomes" id="UP000295632"/>
    </source>
</evidence>
<evidence type="ECO:0000313" key="2">
    <source>
        <dbReference type="EMBL" id="TDQ38725.1"/>
    </source>
</evidence>
<keyword evidence="1" id="KW-1133">Transmembrane helix</keyword>
<evidence type="ECO:0000256" key="1">
    <source>
        <dbReference type="SAM" id="Phobius"/>
    </source>
</evidence>
<keyword evidence="1" id="KW-0472">Membrane</keyword>
<accession>A0A4R6U2V8</accession>